<evidence type="ECO:0000259" key="9">
    <source>
        <dbReference type="PROSITE" id="PS50893"/>
    </source>
</evidence>
<evidence type="ECO:0000256" key="4">
    <source>
        <dbReference type="ARBA" id="ARBA00022840"/>
    </source>
</evidence>
<dbReference type="SUPFAM" id="SSF90123">
    <property type="entry name" value="ABC transporter transmembrane region"/>
    <property type="match status" value="1"/>
</dbReference>
<evidence type="ECO:0000256" key="8">
    <source>
        <dbReference type="SAM" id="Phobius"/>
    </source>
</evidence>
<dbReference type="SMART" id="SM00382">
    <property type="entry name" value="AAA"/>
    <property type="match status" value="1"/>
</dbReference>
<dbReference type="InterPro" id="IPR027417">
    <property type="entry name" value="P-loop_NTPase"/>
</dbReference>
<keyword evidence="5 8" id="KW-1133">Transmembrane helix</keyword>
<comment type="subcellular location">
    <subcellularLocation>
        <location evidence="1">Membrane</location>
        <topology evidence="1">Multi-pass membrane protein</topology>
    </subcellularLocation>
</comment>
<keyword evidence="6 8" id="KW-0472">Membrane</keyword>
<dbReference type="FunFam" id="3.40.50.300:FF:006017">
    <property type="entry name" value="ABC transporter H family member 4"/>
    <property type="match status" value="1"/>
</dbReference>
<feature type="domain" description="ABC transporter" evidence="9">
    <location>
        <begin position="363"/>
        <end position="757"/>
    </location>
</feature>
<evidence type="ECO:0000313" key="10">
    <source>
        <dbReference type="EMBL" id="KYR00105.1"/>
    </source>
</evidence>
<feature type="transmembrane region" description="Helical" evidence="8">
    <location>
        <begin position="151"/>
        <end position="176"/>
    </location>
</feature>
<dbReference type="AlphaFoldDB" id="A0A152A1Y8"/>
<evidence type="ECO:0000256" key="2">
    <source>
        <dbReference type="ARBA" id="ARBA00022692"/>
    </source>
</evidence>
<dbReference type="PROSITE" id="PS50893">
    <property type="entry name" value="ABC_TRANSPORTER_2"/>
    <property type="match status" value="1"/>
</dbReference>
<name>A0A152A1Y8_TIELA</name>
<sequence>MGAVVNGMPISVFYRYLWHRNKTLLFKTIAIHYIIPVILELLPWITSKRKIGSILRDTKVEISHIMSTNAPYNSALMTKYVVLTIYYSILDNIHSHLISIVAVENRLQIRRMVMEKLLYSEIGAFDFLRKKKRIGPYELEYRISSSINTTISFFTFTLPNFFASFYAFVIEATLLLRKGNKIDPLIILHPILIAVYQKVSQKLRIHLIEKNEFKLKDTYNQAMSKMISNTVEGLSDIQINNLQETQLSLFDDLVQKDLSTSKSFSSLVSSTWRSIHSRSVFEFAAEVYIAHKVMARQGIDNQSYRKTLLDINHAIRLANRLTSSIISFKSIYKHQKKVKKLLNIPTFLEEDSNLKYICKFDELKISNVKFSYENNGGALLGPPPLVLDLQSEMVIHPGKIYALIGQNRSGKSTLNHILCKLYSPTEGQITMNGIPYSEISRSSIRRMISYVSQRPFIFPGTILDNIRVGNPDATEEEVLAAADAAGVFAFAENYLDDGLHHSDDDFYHPPSSINKNNSSANVLSPIKPPQFTNSAPSTPMMQNSNPPLPTPMENKHLKHLKHVHHQQQHHNQQQLQPQSPISATTKTIEQGEELESNKLVQRVWSVLNLAGMDGNESDEEEEGDGVSTPTIVPQLVDNSNHPILNQVIEMGAKNISGGFAQSIALARIFVRTEAKVVILDEAMSQMDAYKKREIIFPKLFQFAERNNITLIIVTHDIQSIQNTVDHIFVLDHGKLIHQGSHNELIEENAFGYMKLLGLKRNPSISFK</sequence>
<gene>
    <name evidence="10" type="ORF">DLAC_03252</name>
</gene>
<keyword evidence="2 8" id="KW-0812">Transmembrane</keyword>
<dbReference type="SUPFAM" id="SSF52540">
    <property type="entry name" value="P-loop containing nucleoside triphosphate hydrolases"/>
    <property type="match status" value="1"/>
</dbReference>
<dbReference type="InterPro" id="IPR003593">
    <property type="entry name" value="AAA+_ATPase"/>
</dbReference>
<keyword evidence="4" id="KW-0067">ATP-binding</keyword>
<evidence type="ECO:0000256" key="6">
    <source>
        <dbReference type="ARBA" id="ARBA00023136"/>
    </source>
</evidence>
<dbReference type="STRING" id="361077.A0A152A1Y8"/>
<dbReference type="GO" id="GO:0016020">
    <property type="term" value="C:membrane"/>
    <property type="evidence" value="ECO:0007669"/>
    <property type="project" value="UniProtKB-SubCell"/>
</dbReference>
<proteinExistence type="predicted"/>
<evidence type="ECO:0000256" key="5">
    <source>
        <dbReference type="ARBA" id="ARBA00022989"/>
    </source>
</evidence>
<dbReference type="Gene3D" id="3.40.50.300">
    <property type="entry name" value="P-loop containing nucleotide triphosphate hydrolases"/>
    <property type="match status" value="2"/>
</dbReference>
<evidence type="ECO:0000256" key="3">
    <source>
        <dbReference type="ARBA" id="ARBA00022741"/>
    </source>
</evidence>
<protein>
    <submittedName>
        <fullName evidence="10">Putative non-transporter ABC protein</fullName>
    </submittedName>
</protein>
<dbReference type="PANTHER" id="PTHR24221">
    <property type="entry name" value="ATP-BINDING CASSETTE SUB-FAMILY B"/>
    <property type="match status" value="1"/>
</dbReference>
<dbReference type="GO" id="GO:0005524">
    <property type="term" value="F:ATP binding"/>
    <property type="evidence" value="ECO:0007669"/>
    <property type="project" value="UniProtKB-KW"/>
</dbReference>
<organism evidence="10 11">
    <name type="scientific">Tieghemostelium lacteum</name>
    <name type="common">Slime mold</name>
    <name type="synonym">Dictyostelium lacteum</name>
    <dbReference type="NCBI Taxonomy" id="361077"/>
    <lineage>
        <taxon>Eukaryota</taxon>
        <taxon>Amoebozoa</taxon>
        <taxon>Evosea</taxon>
        <taxon>Eumycetozoa</taxon>
        <taxon>Dictyostelia</taxon>
        <taxon>Dictyosteliales</taxon>
        <taxon>Raperosteliaceae</taxon>
        <taxon>Tieghemostelium</taxon>
    </lineage>
</organism>
<dbReference type="Pfam" id="PF00005">
    <property type="entry name" value="ABC_tran"/>
    <property type="match status" value="1"/>
</dbReference>
<accession>A0A152A1Y8</accession>
<dbReference type="InterPro" id="IPR036640">
    <property type="entry name" value="ABC1_TM_sf"/>
</dbReference>
<comment type="caution">
    <text evidence="10">The sequence shown here is derived from an EMBL/GenBank/DDBJ whole genome shotgun (WGS) entry which is preliminary data.</text>
</comment>
<feature type="region of interest" description="Disordered" evidence="7">
    <location>
        <begin position="561"/>
        <end position="581"/>
    </location>
</feature>
<keyword evidence="11" id="KW-1185">Reference proteome</keyword>
<dbReference type="Gene3D" id="1.20.1560.10">
    <property type="entry name" value="ABC transporter type 1, transmembrane domain"/>
    <property type="match status" value="1"/>
</dbReference>
<feature type="transmembrane region" description="Helical" evidence="8">
    <location>
        <begin position="24"/>
        <end position="46"/>
    </location>
</feature>
<dbReference type="Proteomes" id="UP000076078">
    <property type="component" value="Unassembled WGS sequence"/>
</dbReference>
<evidence type="ECO:0000256" key="7">
    <source>
        <dbReference type="SAM" id="MobiDB-lite"/>
    </source>
</evidence>
<dbReference type="OrthoDB" id="6500128at2759"/>
<dbReference type="GO" id="GO:0016887">
    <property type="term" value="F:ATP hydrolysis activity"/>
    <property type="evidence" value="ECO:0007669"/>
    <property type="project" value="InterPro"/>
</dbReference>
<dbReference type="InterPro" id="IPR003439">
    <property type="entry name" value="ABC_transporter-like_ATP-bd"/>
</dbReference>
<dbReference type="InParanoid" id="A0A152A1Y8"/>
<evidence type="ECO:0000256" key="1">
    <source>
        <dbReference type="ARBA" id="ARBA00004141"/>
    </source>
</evidence>
<dbReference type="PANTHER" id="PTHR24221:SF281">
    <property type="entry name" value="ABC TRANSPORTER H FAMILY MEMBER 4"/>
    <property type="match status" value="1"/>
</dbReference>
<dbReference type="GO" id="GO:0042626">
    <property type="term" value="F:ATPase-coupled transmembrane transporter activity"/>
    <property type="evidence" value="ECO:0007669"/>
    <property type="project" value="TreeGrafter"/>
</dbReference>
<dbReference type="EMBL" id="LODT01000016">
    <property type="protein sequence ID" value="KYR00105.1"/>
    <property type="molecule type" value="Genomic_DNA"/>
</dbReference>
<dbReference type="OMA" id="WRSIHNR"/>
<reference evidence="10 11" key="1">
    <citation type="submission" date="2015-12" db="EMBL/GenBank/DDBJ databases">
        <title>Dictyostelia acquired genes for synthesis and detection of signals that induce cell-type specialization by lateral gene transfer from prokaryotes.</title>
        <authorList>
            <person name="Gloeckner G."/>
            <person name="Schaap P."/>
        </authorList>
    </citation>
    <scope>NUCLEOTIDE SEQUENCE [LARGE SCALE GENOMIC DNA]</scope>
    <source>
        <strain evidence="10 11">TK</strain>
    </source>
</reference>
<dbReference type="InterPro" id="IPR039421">
    <property type="entry name" value="Type_1_exporter"/>
</dbReference>
<evidence type="ECO:0000313" key="11">
    <source>
        <dbReference type="Proteomes" id="UP000076078"/>
    </source>
</evidence>
<keyword evidence="3" id="KW-0547">Nucleotide-binding</keyword>